<dbReference type="InterPro" id="IPR004482">
    <property type="entry name" value="Mg_chelat-rel"/>
</dbReference>
<accession>A0A1F7G8M5</accession>
<evidence type="ECO:0000313" key="3">
    <source>
        <dbReference type="EMBL" id="OGK15249.1"/>
    </source>
</evidence>
<dbReference type="InterPro" id="IPR020568">
    <property type="entry name" value="Ribosomal_Su5_D2-typ_SF"/>
</dbReference>
<dbReference type="Pfam" id="PF13335">
    <property type="entry name" value="Mg_chelatase_C"/>
    <property type="match status" value="1"/>
</dbReference>
<gene>
    <name evidence="3" type="ORF">A2690_00570</name>
</gene>
<dbReference type="PANTHER" id="PTHR32039:SF7">
    <property type="entry name" value="COMPETENCE PROTEIN COMM"/>
    <property type="match status" value="1"/>
</dbReference>
<proteinExistence type="inferred from homology"/>
<organism evidence="3 4">
    <name type="scientific">Candidatus Roizmanbacteria bacterium RIFCSPHIGHO2_01_FULL_39_12b</name>
    <dbReference type="NCBI Taxonomy" id="1802030"/>
    <lineage>
        <taxon>Bacteria</taxon>
        <taxon>Candidatus Roizmaniibacteriota</taxon>
    </lineage>
</organism>
<comment type="similarity">
    <text evidence="1">Belongs to the Mg-chelatase subunits D/I family. ComM subfamily.</text>
</comment>
<reference evidence="3 4" key="1">
    <citation type="journal article" date="2016" name="Nat. Commun.">
        <title>Thousands of microbial genomes shed light on interconnected biogeochemical processes in an aquifer system.</title>
        <authorList>
            <person name="Anantharaman K."/>
            <person name="Brown C.T."/>
            <person name="Hug L.A."/>
            <person name="Sharon I."/>
            <person name="Castelle C.J."/>
            <person name="Probst A.J."/>
            <person name="Thomas B.C."/>
            <person name="Singh A."/>
            <person name="Wilkins M.J."/>
            <person name="Karaoz U."/>
            <person name="Brodie E.L."/>
            <person name="Williams K.H."/>
            <person name="Hubbard S.S."/>
            <person name="Banfield J.F."/>
        </authorList>
    </citation>
    <scope>NUCLEOTIDE SEQUENCE [LARGE SCALE GENOMIC DNA]</scope>
</reference>
<dbReference type="Pfam" id="PF01078">
    <property type="entry name" value="Mg_chelatase"/>
    <property type="match status" value="1"/>
</dbReference>
<dbReference type="InterPro" id="IPR000523">
    <property type="entry name" value="Mg_chelatse_chII-like_cat_dom"/>
</dbReference>
<dbReference type="Gene3D" id="3.30.230.10">
    <property type="match status" value="1"/>
</dbReference>
<evidence type="ECO:0000256" key="1">
    <source>
        <dbReference type="ARBA" id="ARBA00006354"/>
    </source>
</evidence>
<dbReference type="SMART" id="SM00382">
    <property type="entry name" value="AAA"/>
    <property type="match status" value="1"/>
</dbReference>
<name>A0A1F7G8M5_9BACT</name>
<dbReference type="PANTHER" id="PTHR32039">
    <property type="entry name" value="MAGNESIUM-CHELATASE SUBUNIT CHLI"/>
    <property type="match status" value="1"/>
</dbReference>
<dbReference type="InterPro" id="IPR025158">
    <property type="entry name" value="Mg_chelat-rel_C"/>
</dbReference>
<dbReference type="Pfam" id="PF13541">
    <property type="entry name" value="ChlI"/>
    <property type="match status" value="1"/>
</dbReference>
<sequence>MLSTVISGTTIGLKGVLVRVEVDVYNRGFPQFRVVGLPSKSIEESKDRVKTAIKNLGFKFPQGRIIVNLAPADIPKDGSIFDVPIALGILSSSGVVPPETLKKKLFFGELSLEGKIRAVIGSLPIAISAKKENIDTFFVPHGNLKEVSLLDDIHIFAPKTLAEIIEHLNEQITLPEFTSLGIDELSNLDLSSDFAVIKGQTAAKRASEIAAAGGHNLQLIGPPGSGKTMIAKAIPGILPRLTREETVEVAQVYSVARREGNFIKSLKRPFRSPHHTISIVGMVGGGGVRVLPGEISLAHRGVLFLDEFPEFPRSIIESLRQPLEDGVITVTRASGSVVFPARFMLVCASNPCPCGYLGHPKKDCVCTASDVVKYQKKLSGPIIDRIDLHVHCQAVNTKEILNMDPSESSVIIHARVEKARERQYERFKNETMQTNSEMGQKEIKKHIALDTQCLNHLKTAIDRYGLSARGYFRILKVARTIADLAGSSSIQTPHLLEAIQFRVFEPQ</sequence>
<dbReference type="GO" id="GO:0005524">
    <property type="term" value="F:ATP binding"/>
    <property type="evidence" value="ECO:0007669"/>
    <property type="project" value="InterPro"/>
</dbReference>
<dbReference type="InterPro" id="IPR045006">
    <property type="entry name" value="CHLI-like"/>
</dbReference>
<comment type="caution">
    <text evidence="3">The sequence shown here is derived from an EMBL/GenBank/DDBJ whole genome shotgun (WGS) entry which is preliminary data.</text>
</comment>
<dbReference type="NCBIfam" id="TIGR00368">
    <property type="entry name" value="YifB family Mg chelatase-like AAA ATPase"/>
    <property type="match status" value="1"/>
</dbReference>
<evidence type="ECO:0000259" key="2">
    <source>
        <dbReference type="SMART" id="SM00382"/>
    </source>
</evidence>
<protein>
    <recommendedName>
        <fullName evidence="2">AAA+ ATPase domain-containing protein</fullName>
    </recommendedName>
</protein>
<dbReference type="Gene3D" id="3.40.50.300">
    <property type="entry name" value="P-loop containing nucleotide triphosphate hydrolases"/>
    <property type="match status" value="1"/>
</dbReference>
<evidence type="ECO:0000313" key="4">
    <source>
        <dbReference type="Proteomes" id="UP000178372"/>
    </source>
</evidence>
<dbReference type="InterPro" id="IPR027417">
    <property type="entry name" value="P-loop_NTPase"/>
</dbReference>
<dbReference type="Proteomes" id="UP000178372">
    <property type="component" value="Unassembled WGS sequence"/>
</dbReference>
<dbReference type="SUPFAM" id="SSF54211">
    <property type="entry name" value="Ribosomal protein S5 domain 2-like"/>
    <property type="match status" value="1"/>
</dbReference>
<dbReference type="SUPFAM" id="SSF52540">
    <property type="entry name" value="P-loop containing nucleoside triphosphate hydrolases"/>
    <property type="match status" value="1"/>
</dbReference>
<dbReference type="InterPro" id="IPR014721">
    <property type="entry name" value="Ribsml_uS5_D2-typ_fold_subgr"/>
</dbReference>
<dbReference type="EMBL" id="MFZF01000033">
    <property type="protein sequence ID" value="OGK15249.1"/>
    <property type="molecule type" value="Genomic_DNA"/>
</dbReference>
<dbReference type="InterPro" id="IPR003593">
    <property type="entry name" value="AAA+_ATPase"/>
</dbReference>
<feature type="domain" description="AAA+ ATPase" evidence="2">
    <location>
        <begin position="213"/>
        <end position="396"/>
    </location>
</feature>
<dbReference type="AlphaFoldDB" id="A0A1F7G8M5"/>